<keyword evidence="6 9" id="KW-0418">Kinase</keyword>
<evidence type="ECO:0000256" key="3">
    <source>
        <dbReference type="ARBA" id="ARBA00012054"/>
    </source>
</evidence>
<reference evidence="10 11" key="1">
    <citation type="submission" date="2019-06" db="EMBL/GenBank/DDBJ databases">
        <title>Comparative genomics and metabolomics analyses of clavulanic acid producing Streptomyces species provides insight into specialized metabolism and evolution of beta-lactam biosynthetic gene clusters.</title>
        <authorList>
            <person name="Moore M.A."/>
            <person name="Cruz-Morales P."/>
            <person name="Barona Gomez F."/>
            <person name="Kapil T."/>
        </authorList>
    </citation>
    <scope>NUCLEOTIDE SEQUENCE [LARGE SCALE GENOMIC DNA]</scope>
    <source>
        <strain evidence="10 11">T-272</strain>
    </source>
</reference>
<dbReference type="InterPro" id="IPR006001">
    <property type="entry name" value="Therm_gnt_kin"/>
</dbReference>
<dbReference type="PANTHER" id="PTHR43442:SF3">
    <property type="entry name" value="GLUCONOKINASE-RELATED"/>
    <property type="match status" value="1"/>
</dbReference>
<evidence type="ECO:0000256" key="1">
    <source>
        <dbReference type="ARBA" id="ARBA00004761"/>
    </source>
</evidence>
<sequence>MAGTAPPRRNVVRRTLPVPTVVVVMGVSGSGKSTVGGLLAQRLMVPFLEADDLHPAANRAKMAAGRPLDDEDRRPWLLSLADWIREATDSGRGGVMACSALKREYRDLFRRAGAGVWFLYLALDRASAARRVAGRTGHFMPARLVDFQYAALEPLRPGEPGMTVDAAADPRAIVDEAANAVRAIR</sequence>
<evidence type="ECO:0000313" key="10">
    <source>
        <dbReference type="EMBL" id="MQS35358.1"/>
    </source>
</evidence>
<dbReference type="CDD" id="cd02021">
    <property type="entry name" value="GntK"/>
    <property type="match status" value="1"/>
</dbReference>
<evidence type="ECO:0000256" key="5">
    <source>
        <dbReference type="ARBA" id="ARBA00022741"/>
    </source>
</evidence>
<evidence type="ECO:0000256" key="4">
    <source>
        <dbReference type="ARBA" id="ARBA00022679"/>
    </source>
</evidence>
<comment type="caution">
    <text evidence="10">The sequence shown here is derived from an EMBL/GenBank/DDBJ whole genome shotgun (WGS) entry which is preliminary data.</text>
</comment>
<evidence type="ECO:0000256" key="6">
    <source>
        <dbReference type="ARBA" id="ARBA00022777"/>
    </source>
</evidence>
<dbReference type="EC" id="2.7.1.12" evidence="3 9"/>
<dbReference type="InterPro" id="IPR027417">
    <property type="entry name" value="P-loop_NTPase"/>
</dbReference>
<dbReference type="NCBIfam" id="TIGR01313">
    <property type="entry name" value="therm_gnt_kin"/>
    <property type="match status" value="1"/>
</dbReference>
<dbReference type="EMBL" id="VDEQ01000070">
    <property type="protein sequence ID" value="MQS35358.1"/>
    <property type="molecule type" value="Genomic_DNA"/>
</dbReference>
<evidence type="ECO:0000256" key="8">
    <source>
        <dbReference type="ARBA" id="ARBA00048090"/>
    </source>
</evidence>
<keyword evidence="11" id="KW-1185">Reference proteome</keyword>
<keyword evidence="4 9" id="KW-0808">Transferase</keyword>
<comment type="pathway">
    <text evidence="1">Carbohydrate acid metabolism.</text>
</comment>
<dbReference type="Gene3D" id="3.40.50.300">
    <property type="entry name" value="P-loop containing nucleotide triphosphate hydrolases"/>
    <property type="match status" value="1"/>
</dbReference>
<organism evidence="10 11">
    <name type="scientific">Streptomyces katsurahamanus</name>
    <dbReference type="NCBI Taxonomy" id="2577098"/>
    <lineage>
        <taxon>Bacteria</taxon>
        <taxon>Bacillati</taxon>
        <taxon>Actinomycetota</taxon>
        <taxon>Actinomycetes</taxon>
        <taxon>Kitasatosporales</taxon>
        <taxon>Streptomycetaceae</taxon>
        <taxon>Streptomyces</taxon>
    </lineage>
</organism>
<dbReference type="PANTHER" id="PTHR43442">
    <property type="entry name" value="GLUCONOKINASE-RELATED"/>
    <property type="match status" value="1"/>
</dbReference>
<evidence type="ECO:0000256" key="9">
    <source>
        <dbReference type="RuleBase" id="RU363066"/>
    </source>
</evidence>
<comment type="catalytic activity">
    <reaction evidence="8 9">
        <text>D-gluconate + ATP = 6-phospho-D-gluconate + ADP + H(+)</text>
        <dbReference type="Rhea" id="RHEA:19433"/>
        <dbReference type="ChEBI" id="CHEBI:15378"/>
        <dbReference type="ChEBI" id="CHEBI:18391"/>
        <dbReference type="ChEBI" id="CHEBI:30616"/>
        <dbReference type="ChEBI" id="CHEBI:58759"/>
        <dbReference type="ChEBI" id="CHEBI:456216"/>
        <dbReference type="EC" id="2.7.1.12"/>
    </reaction>
</comment>
<evidence type="ECO:0000313" key="11">
    <source>
        <dbReference type="Proteomes" id="UP000460558"/>
    </source>
</evidence>
<dbReference type="Pfam" id="PF01202">
    <property type="entry name" value="SKI"/>
    <property type="match status" value="1"/>
</dbReference>
<proteinExistence type="inferred from homology"/>
<protein>
    <recommendedName>
        <fullName evidence="3 9">Gluconokinase</fullName>
        <ecNumber evidence="3 9">2.7.1.12</ecNumber>
    </recommendedName>
</protein>
<gene>
    <name evidence="10" type="ORF">FFZ77_06950</name>
</gene>
<accession>A0ABW9NPZ2</accession>
<dbReference type="InterPro" id="IPR031322">
    <property type="entry name" value="Shikimate/glucono_kinase"/>
</dbReference>
<comment type="similarity">
    <text evidence="2 9">Belongs to the gluconokinase GntK/GntV family.</text>
</comment>
<evidence type="ECO:0000256" key="2">
    <source>
        <dbReference type="ARBA" id="ARBA00008420"/>
    </source>
</evidence>
<keyword evidence="5 9" id="KW-0547">Nucleotide-binding</keyword>
<keyword evidence="7 9" id="KW-0067">ATP-binding</keyword>
<dbReference type="SUPFAM" id="SSF52540">
    <property type="entry name" value="P-loop containing nucleoside triphosphate hydrolases"/>
    <property type="match status" value="1"/>
</dbReference>
<evidence type="ECO:0000256" key="7">
    <source>
        <dbReference type="ARBA" id="ARBA00022840"/>
    </source>
</evidence>
<dbReference type="Proteomes" id="UP000460558">
    <property type="component" value="Unassembled WGS sequence"/>
</dbReference>
<name>A0ABW9NPZ2_9ACTN</name>